<reference evidence="5" key="2">
    <citation type="submission" date="2023-05" db="EMBL/GenBank/DDBJ databases">
        <authorList>
            <consortium name="Lawrence Berkeley National Laboratory"/>
            <person name="Steindorff A."/>
            <person name="Hensen N."/>
            <person name="Bonometti L."/>
            <person name="Westerberg I."/>
            <person name="Brannstrom I.O."/>
            <person name="Guillou S."/>
            <person name="Cros-Aarteil S."/>
            <person name="Calhoun S."/>
            <person name="Haridas S."/>
            <person name="Kuo A."/>
            <person name="Mondo S."/>
            <person name="Pangilinan J."/>
            <person name="Riley R."/>
            <person name="Labutti K."/>
            <person name="Andreopoulos B."/>
            <person name="Lipzen A."/>
            <person name="Chen C."/>
            <person name="Yanf M."/>
            <person name="Daum C."/>
            <person name="Ng V."/>
            <person name="Clum A."/>
            <person name="Ohm R."/>
            <person name="Martin F."/>
            <person name="Silar P."/>
            <person name="Natvig D."/>
            <person name="Lalanne C."/>
            <person name="Gautier V."/>
            <person name="Ament-Velasquez S.L."/>
            <person name="Kruys A."/>
            <person name="Hutchinson M.I."/>
            <person name="Powell A.J."/>
            <person name="Barry K."/>
            <person name="Miller A.N."/>
            <person name="Grigoriev I.V."/>
            <person name="Debuchy R."/>
            <person name="Gladieux P."/>
            <person name="Thoren M.H."/>
            <person name="Johannesson H."/>
        </authorList>
    </citation>
    <scope>NUCLEOTIDE SEQUENCE</scope>
    <source>
        <strain evidence="5">PSN293</strain>
    </source>
</reference>
<dbReference type="InterPro" id="IPR058525">
    <property type="entry name" value="DUF8212"/>
</dbReference>
<dbReference type="Pfam" id="PF26640">
    <property type="entry name" value="DUF8212"/>
    <property type="match status" value="1"/>
</dbReference>
<accession>A0AAN6Y213</accession>
<dbReference type="AlphaFoldDB" id="A0AAN6Y213"/>
<dbReference type="PANTHER" id="PTHR10622:SF10">
    <property type="entry name" value="HET DOMAIN-CONTAINING PROTEIN"/>
    <property type="match status" value="1"/>
</dbReference>
<feature type="domain" description="DUF8212" evidence="4">
    <location>
        <begin position="221"/>
        <end position="254"/>
    </location>
</feature>
<evidence type="ECO:0000313" key="5">
    <source>
        <dbReference type="EMBL" id="KAK4208667.1"/>
    </source>
</evidence>
<dbReference type="PANTHER" id="PTHR10622">
    <property type="entry name" value="HET DOMAIN-CONTAINING PROTEIN"/>
    <property type="match status" value="1"/>
</dbReference>
<feature type="region of interest" description="Disordered" evidence="2">
    <location>
        <begin position="759"/>
        <end position="849"/>
    </location>
</feature>
<name>A0AAN6Y213_9PEZI</name>
<protein>
    <submittedName>
        <fullName evidence="5">Heterokaryon incompatibility protein-domain-containing protein</fullName>
    </submittedName>
</protein>
<sequence length="849" mass="95429">MRLVNVESLRLELFYGDPTEPYAVLSHTWGKEDEELSFQNMQHLEAQDTARRAKLDGTCAQARKDGFKYVWIDTCCIDKTNAVELSEAITSMFRWYKKSRMCYTILSDIGEGQTDRISKSRWFTRGWTLQELLASPRMTFFDSTWKVLGTKPSLSGPIMAATQIPHYILTGIASLDSASIAQKFSWASTRTTTRPEDMAYCLLGIFNIVIPPLYGEGLTAAFERLQEAIMRNTHDDSILAWGLADGSDVQPSKDKGLPAVSGGILAASPSVFKGCGDIIQRGQTETRIRVSETIWGTIPISICFQADDNTSTFTHGYLSCGPRRDPSKVIAVPLVRCSEETGGFRGSPVFLRPRDSNTVCLVKPGPNRTLEAILARKDRAPDPVHTELKSYWFYLPGPYPLNTGIEEVYPAQSYEEETAMIRTSSDSVDKSAVFLIRFSYKPPTMSRVQRYLLGLEFYKESALGGRLPRASLYFDDPSDRPVPLSKVSEMWSSLSLSGTSEIHLSNELMAIEVRVSEDKIAGQPLWVVKLDENNKHRRSIRLIPRGWPNISDQIRLRTQGIALLQHLREGAALTDQFDRLESDRERVIQEESTILRDLSTVRAKIKALEVEAQRLEDGLKVIDQERTKVADSIDNYNTVIHKFAETQKTIPPDGWLSVGRGTKYHGYEWERVRRLENEGIVAHMMKFHPLIREGKKLVWVPGMTLLMYAAATGHKFLVNMALSYDDDIEAKDADGQTVFDWARFSDGDPSAVISILDEHRSQKDQSNAVENQDTKPRIVEEEKRVLQSRRPPRLSIPGPGRSSPHLPLDSPPPSPRKVVGEKPPGQAQDPQATARPPSRKPKSAPRLHT</sequence>
<feature type="domain" description="Heterokaryon incompatibility" evidence="3">
    <location>
        <begin position="22"/>
        <end position="108"/>
    </location>
</feature>
<comment type="caution">
    <text evidence="5">The sequence shown here is derived from an EMBL/GenBank/DDBJ whole genome shotgun (WGS) entry which is preliminary data.</text>
</comment>
<dbReference type="Pfam" id="PF06985">
    <property type="entry name" value="HET"/>
    <property type="match status" value="1"/>
</dbReference>
<feature type="compositionally biased region" description="Basic and acidic residues" evidence="2">
    <location>
        <begin position="772"/>
        <end position="785"/>
    </location>
</feature>
<dbReference type="EMBL" id="MU858234">
    <property type="protein sequence ID" value="KAK4208667.1"/>
    <property type="molecule type" value="Genomic_DNA"/>
</dbReference>
<evidence type="ECO:0000313" key="6">
    <source>
        <dbReference type="Proteomes" id="UP001301769"/>
    </source>
</evidence>
<evidence type="ECO:0000259" key="4">
    <source>
        <dbReference type="Pfam" id="PF26640"/>
    </source>
</evidence>
<keyword evidence="1" id="KW-0175">Coiled coil</keyword>
<evidence type="ECO:0000259" key="3">
    <source>
        <dbReference type="Pfam" id="PF06985"/>
    </source>
</evidence>
<dbReference type="Proteomes" id="UP001301769">
    <property type="component" value="Unassembled WGS sequence"/>
</dbReference>
<dbReference type="SUPFAM" id="SSF48403">
    <property type="entry name" value="Ankyrin repeat"/>
    <property type="match status" value="1"/>
</dbReference>
<organism evidence="5 6">
    <name type="scientific">Rhypophila decipiens</name>
    <dbReference type="NCBI Taxonomy" id="261697"/>
    <lineage>
        <taxon>Eukaryota</taxon>
        <taxon>Fungi</taxon>
        <taxon>Dikarya</taxon>
        <taxon>Ascomycota</taxon>
        <taxon>Pezizomycotina</taxon>
        <taxon>Sordariomycetes</taxon>
        <taxon>Sordariomycetidae</taxon>
        <taxon>Sordariales</taxon>
        <taxon>Naviculisporaceae</taxon>
        <taxon>Rhypophila</taxon>
    </lineage>
</organism>
<gene>
    <name evidence="5" type="ORF">QBC37DRAFT_353199</name>
</gene>
<feature type="coiled-coil region" evidence="1">
    <location>
        <begin position="598"/>
        <end position="625"/>
    </location>
</feature>
<keyword evidence="6" id="KW-1185">Reference proteome</keyword>
<dbReference type="InterPro" id="IPR036770">
    <property type="entry name" value="Ankyrin_rpt-contain_sf"/>
</dbReference>
<dbReference type="Gene3D" id="1.25.40.20">
    <property type="entry name" value="Ankyrin repeat-containing domain"/>
    <property type="match status" value="1"/>
</dbReference>
<reference evidence="5" key="1">
    <citation type="journal article" date="2023" name="Mol. Phylogenet. Evol.">
        <title>Genome-scale phylogeny and comparative genomics of the fungal order Sordariales.</title>
        <authorList>
            <person name="Hensen N."/>
            <person name="Bonometti L."/>
            <person name="Westerberg I."/>
            <person name="Brannstrom I.O."/>
            <person name="Guillou S."/>
            <person name="Cros-Aarteil S."/>
            <person name="Calhoun S."/>
            <person name="Haridas S."/>
            <person name="Kuo A."/>
            <person name="Mondo S."/>
            <person name="Pangilinan J."/>
            <person name="Riley R."/>
            <person name="LaButti K."/>
            <person name="Andreopoulos B."/>
            <person name="Lipzen A."/>
            <person name="Chen C."/>
            <person name="Yan M."/>
            <person name="Daum C."/>
            <person name="Ng V."/>
            <person name="Clum A."/>
            <person name="Steindorff A."/>
            <person name="Ohm R.A."/>
            <person name="Martin F."/>
            <person name="Silar P."/>
            <person name="Natvig D.O."/>
            <person name="Lalanne C."/>
            <person name="Gautier V."/>
            <person name="Ament-Velasquez S.L."/>
            <person name="Kruys A."/>
            <person name="Hutchinson M.I."/>
            <person name="Powell A.J."/>
            <person name="Barry K."/>
            <person name="Miller A.N."/>
            <person name="Grigoriev I.V."/>
            <person name="Debuchy R."/>
            <person name="Gladieux P."/>
            <person name="Hiltunen Thoren M."/>
            <person name="Johannesson H."/>
        </authorList>
    </citation>
    <scope>NUCLEOTIDE SEQUENCE</scope>
    <source>
        <strain evidence="5">PSN293</strain>
    </source>
</reference>
<proteinExistence type="predicted"/>
<evidence type="ECO:0000256" key="1">
    <source>
        <dbReference type="SAM" id="Coils"/>
    </source>
</evidence>
<dbReference type="InterPro" id="IPR010730">
    <property type="entry name" value="HET"/>
</dbReference>
<feature type="compositionally biased region" description="Basic residues" evidence="2">
    <location>
        <begin position="837"/>
        <end position="849"/>
    </location>
</feature>
<evidence type="ECO:0000256" key="2">
    <source>
        <dbReference type="SAM" id="MobiDB-lite"/>
    </source>
</evidence>